<dbReference type="InterPro" id="IPR022310">
    <property type="entry name" value="NAD/GMP_synthase"/>
</dbReference>
<evidence type="ECO:0000256" key="3">
    <source>
        <dbReference type="ARBA" id="ARBA00022598"/>
    </source>
</evidence>
<dbReference type="CDD" id="cd00553">
    <property type="entry name" value="NAD_synthase"/>
    <property type="match status" value="1"/>
</dbReference>
<dbReference type="GO" id="GO:0003952">
    <property type="term" value="F:NAD+ synthase (glutamine-hydrolyzing) activity"/>
    <property type="evidence" value="ECO:0007669"/>
    <property type="project" value="UniProtKB-UniRule"/>
</dbReference>
<accession>A0A1G2LM77</accession>
<reference evidence="11 12" key="1">
    <citation type="journal article" date="2016" name="Nat. Commun.">
        <title>Thousands of microbial genomes shed light on interconnected biogeochemical processes in an aquifer system.</title>
        <authorList>
            <person name="Anantharaman K."/>
            <person name="Brown C.T."/>
            <person name="Hug L.A."/>
            <person name="Sharon I."/>
            <person name="Castelle C.J."/>
            <person name="Probst A.J."/>
            <person name="Thomas B.C."/>
            <person name="Singh A."/>
            <person name="Wilkins M.J."/>
            <person name="Karaoz U."/>
            <person name="Brodie E.L."/>
            <person name="Williams K.H."/>
            <person name="Hubbard S.S."/>
            <person name="Banfield J.F."/>
        </authorList>
    </citation>
    <scope>NUCLEOTIDE SEQUENCE [LARGE SCALE GENOMIC DNA]</scope>
</reference>
<dbReference type="PIRSF" id="PIRSF006630">
    <property type="entry name" value="NADS_GAT"/>
    <property type="match status" value="1"/>
</dbReference>
<dbReference type="GO" id="GO:0005524">
    <property type="term" value="F:ATP binding"/>
    <property type="evidence" value="ECO:0007669"/>
    <property type="project" value="UniProtKB-UniRule"/>
</dbReference>
<dbReference type="InterPro" id="IPR003010">
    <property type="entry name" value="C-N_Hydrolase"/>
</dbReference>
<dbReference type="UniPathway" id="UPA00253">
    <property type="reaction ID" value="UER00334"/>
</dbReference>
<dbReference type="GO" id="GO:0005737">
    <property type="term" value="C:cytoplasm"/>
    <property type="evidence" value="ECO:0007669"/>
    <property type="project" value="InterPro"/>
</dbReference>
<name>A0A1G2LM77_9BACT</name>
<feature type="binding site" evidence="7">
    <location>
        <begin position="479"/>
        <end position="482"/>
    </location>
    <ligand>
        <name>deamido-NAD(+)</name>
        <dbReference type="ChEBI" id="CHEBI:58437"/>
        <note>ligand shared between two neighboring subunits</note>
    </ligand>
</feature>
<keyword evidence="4 7" id="KW-0547">Nucleotide-binding</keyword>
<evidence type="ECO:0000256" key="7">
    <source>
        <dbReference type="HAMAP-Rule" id="MF_02090"/>
    </source>
</evidence>
<feature type="binding site" evidence="7">
    <location>
        <position position="469"/>
    </location>
    <ligand>
        <name>ATP</name>
        <dbReference type="ChEBI" id="CHEBI:30616"/>
    </ligand>
</feature>
<evidence type="ECO:0000313" key="12">
    <source>
        <dbReference type="Proteomes" id="UP000177171"/>
    </source>
</evidence>
<comment type="function">
    <text evidence="7">Catalyzes the ATP-dependent amidation of deamido-NAD to form NAD. Uses L-glutamine as a nitrogen source.</text>
</comment>
<dbReference type="PANTHER" id="PTHR23090:SF9">
    <property type="entry name" value="GLUTAMINE-DEPENDENT NAD(+) SYNTHETASE"/>
    <property type="match status" value="1"/>
</dbReference>
<comment type="similarity">
    <text evidence="2 7 8">In the C-terminal section; belongs to the NAD synthetase family.</text>
</comment>
<dbReference type="AlphaFoldDB" id="A0A1G2LM77"/>
<dbReference type="InterPro" id="IPR014445">
    <property type="entry name" value="Gln-dep_NAD_synthase"/>
</dbReference>
<dbReference type="Gene3D" id="3.40.50.620">
    <property type="entry name" value="HUPs"/>
    <property type="match status" value="1"/>
</dbReference>
<feature type="binding site" evidence="7">
    <location>
        <position position="445"/>
    </location>
    <ligand>
        <name>deamido-NAD(+)</name>
        <dbReference type="ChEBI" id="CHEBI:58437"/>
        <note>ligand shared between two neighboring subunits</note>
    </ligand>
</feature>
<feature type="binding site" evidence="7">
    <location>
        <position position="656"/>
    </location>
    <ligand>
        <name>deamido-NAD(+)</name>
        <dbReference type="ChEBI" id="CHEBI:58437"/>
        <note>ligand shared between two neighboring subunits</note>
    </ligand>
</feature>
<feature type="active site" description="Proton acceptor; for glutaminase activity" evidence="7">
    <location>
        <position position="47"/>
    </location>
</feature>
<dbReference type="Gene3D" id="3.60.110.10">
    <property type="entry name" value="Carbon-nitrogen hydrolase"/>
    <property type="match status" value="1"/>
</dbReference>
<dbReference type="InterPro" id="IPR014729">
    <property type="entry name" value="Rossmann-like_a/b/a_fold"/>
</dbReference>
<comment type="similarity">
    <text evidence="9">Belongs to the NAD synthetase family.</text>
</comment>
<evidence type="ECO:0000313" key="11">
    <source>
        <dbReference type="EMBL" id="OHA12693.1"/>
    </source>
</evidence>
<evidence type="ECO:0000256" key="1">
    <source>
        <dbReference type="ARBA" id="ARBA00005188"/>
    </source>
</evidence>
<dbReference type="GO" id="GO:0004359">
    <property type="term" value="F:glutaminase activity"/>
    <property type="evidence" value="ECO:0007669"/>
    <property type="project" value="InterPro"/>
</dbReference>
<feature type="binding site" evidence="7">
    <location>
        <position position="199"/>
    </location>
    <ligand>
        <name>L-glutamine</name>
        <dbReference type="ChEBI" id="CHEBI:58359"/>
    </ligand>
</feature>
<organism evidence="11 12">
    <name type="scientific">Candidatus Sungbacteria bacterium RIFCSPLOWO2_12_FULL_41_11</name>
    <dbReference type="NCBI Taxonomy" id="1802286"/>
    <lineage>
        <taxon>Bacteria</taxon>
        <taxon>Candidatus Sungiibacteriota</taxon>
    </lineage>
</organism>
<protein>
    <recommendedName>
        <fullName evidence="7 8">Glutamine-dependent NAD(+) synthetase</fullName>
        <ecNumber evidence="7 8">6.3.5.1</ecNumber>
    </recommendedName>
    <alternativeName>
        <fullName evidence="7 8">NAD(+) synthase [glutamine-hydrolyzing]</fullName>
    </alternativeName>
</protein>
<dbReference type="GO" id="GO:0009435">
    <property type="term" value="P:NAD+ biosynthetic process"/>
    <property type="evidence" value="ECO:0007669"/>
    <property type="project" value="UniProtKB-UniRule"/>
</dbReference>
<evidence type="ECO:0000259" key="10">
    <source>
        <dbReference type="PROSITE" id="PS50263"/>
    </source>
</evidence>
<dbReference type="Pfam" id="PF00795">
    <property type="entry name" value="CN_hydrolase"/>
    <property type="match status" value="1"/>
</dbReference>
<keyword evidence="6 7" id="KW-0520">NAD</keyword>
<feature type="binding site" evidence="7">
    <location>
        <position position="122"/>
    </location>
    <ligand>
        <name>L-glutamine</name>
        <dbReference type="ChEBI" id="CHEBI:58359"/>
    </ligand>
</feature>
<proteinExistence type="inferred from homology"/>
<evidence type="ECO:0000256" key="9">
    <source>
        <dbReference type="RuleBase" id="RU003811"/>
    </source>
</evidence>
<dbReference type="Gene3D" id="1.10.10.1140">
    <property type="entry name" value="Glutamine-dependent NAD+ synthetase, C-terminal domain"/>
    <property type="match status" value="1"/>
</dbReference>
<dbReference type="CDD" id="cd07570">
    <property type="entry name" value="GAT_Gln-NAD-synth"/>
    <property type="match status" value="1"/>
</dbReference>
<keyword evidence="3 7" id="KW-0436">Ligase</keyword>
<feature type="domain" description="CN hydrolase" evidence="10">
    <location>
        <begin position="7"/>
        <end position="272"/>
    </location>
</feature>
<sequence>MNNFGFLRIAAISPPLKVGDIGYNISRILEFAKKAEKEGASVVLFPELCVTGYTAGDLFHQRILLESAKNGLEKIRKFSKGINCVLIVGFPIELEGKLFNAAAVVAGGKIFGVVPKTYIPGYKEFYEERWFASSHDLQTREIKLFGAAIPIGADLLFQSKKHSELVFGIEICEDLWTPLPPSSFQAVYGALMIFNPSASPELVAKAEYRKDLISQQSARTISAYVYASSGVHESTTDLVYGGHSVIAENGHIIAESKRFFRNGEMLVSDIDIEHLLHDREKTTSFGESVHDSPKKDFRFIDLPLKPRSVNSLKRVIDSCPFVPQNPLLRNQRSEEIFSIQVAGLAKRIEQAGIKNLVIGISGGLDSTLALLVSVKVFAALGHNLRGIHAYTMPGFGTSKRTKSNAYKLCESFGVGIEEIPIAKTVLEHFKDIKHDPKNHDKTYENAQARYRTMILMDKANQLKGLVVGTGDLSELALGWNTFSGDHISHYNVNAGVPKTLVRYLVDWVAETQVDSKARKVLKDILATPISPELVRVQLGSGLDAKKSRTLTESGLMQKTEEIIGPYELHDFFLYHFLRWGSSPRKILYLAGLAFNKNRPYGNVIAGEAKQSIYGLDKRLLRRSAPRNDDSRTTYSETEITKWFRVFLKRFFANQWKRSVMPDGPKVGSVALSPRGDWRMPSDAEVKIWLDDLK</sequence>
<dbReference type="NCBIfam" id="NF002730">
    <property type="entry name" value="PRK02628.1"/>
    <property type="match status" value="1"/>
</dbReference>
<dbReference type="EMBL" id="MHQY01000044">
    <property type="protein sequence ID" value="OHA12693.1"/>
    <property type="molecule type" value="Genomic_DNA"/>
</dbReference>
<evidence type="ECO:0000256" key="6">
    <source>
        <dbReference type="ARBA" id="ARBA00023027"/>
    </source>
</evidence>
<dbReference type="GO" id="GO:0008795">
    <property type="term" value="F:NAD+ synthase activity"/>
    <property type="evidence" value="ECO:0007669"/>
    <property type="project" value="UniProtKB-UniRule"/>
</dbReference>
<dbReference type="SUPFAM" id="SSF56317">
    <property type="entry name" value="Carbon-nitrogen hydrolase"/>
    <property type="match status" value="1"/>
</dbReference>
<evidence type="ECO:0000256" key="8">
    <source>
        <dbReference type="PIRNR" id="PIRNR006630"/>
    </source>
</evidence>
<comment type="caution">
    <text evidence="11">The sequence shown here is derived from an EMBL/GenBank/DDBJ whole genome shotgun (WGS) entry which is preliminary data.</text>
</comment>
<feature type="binding site" evidence="7">
    <location>
        <begin position="359"/>
        <end position="366"/>
    </location>
    <ligand>
        <name>ATP</name>
        <dbReference type="ChEBI" id="CHEBI:30616"/>
    </ligand>
</feature>
<evidence type="ECO:0000256" key="2">
    <source>
        <dbReference type="ARBA" id="ARBA00007145"/>
    </source>
</evidence>
<evidence type="ECO:0000256" key="4">
    <source>
        <dbReference type="ARBA" id="ARBA00022741"/>
    </source>
</evidence>
<comment type="catalytic activity">
    <reaction evidence="7 8">
        <text>deamido-NAD(+) + L-glutamine + ATP + H2O = L-glutamate + AMP + diphosphate + NAD(+) + H(+)</text>
        <dbReference type="Rhea" id="RHEA:24384"/>
        <dbReference type="ChEBI" id="CHEBI:15377"/>
        <dbReference type="ChEBI" id="CHEBI:15378"/>
        <dbReference type="ChEBI" id="CHEBI:29985"/>
        <dbReference type="ChEBI" id="CHEBI:30616"/>
        <dbReference type="ChEBI" id="CHEBI:33019"/>
        <dbReference type="ChEBI" id="CHEBI:57540"/>
        <dbReference type="ChEBI" id="CHEBI:58359"/>
        <dbReference type="ChEBI" id="CHEBI:58437"/>
        <dbReference type="ChEBI" id="CHEBI:456215"/>
        <dbReference type="EC" id="6.3.5.1"/>
    </reaction>
</comment>
<feature type="binding site" evidence="7">
    <location>
        <position position="474"/>
    </location>
    <ligand>
        <name>deamido-NAD(+)</name>
        <dbReference type="ChEBI" id="CHEBI:58437"/>
        <note>ligand shared between two neighboring subunits</note>
    </ligand>
</feature>
<dbReference type="SUPFAM" id="SSF52402">
    <property type="entry name" value="Adenine nucleotide alpha hydrolases-like"/>
    <property type="match status" value="1"/>
</dbReference>
<dbReference type="NCBIfam" id="TIGR00552">
    <property type="entry name" value="nadE"/>
    <property type="match status" value="1"/>
</dbReference>
<feature type="active site" description="For glutaminase activity" evidence="7">
    <location>
        <position position="116"/>
    </location>
</feature>
<feature type="active site" description="Nucleophile; for glutaminase activity" evidence="7">
    <location>
        <position position="172"/>
    </location>
</feature>
<feature type="binding site" evidence="7">
    <location>
        <position position="205"/>
    </location>
    <ligand>
        <name>L-glutamine</name>
        <dbReference type="ChEBI" id="CHEBI:58359"/>
    </ligand>
</feature>
<comment type="pathway">
    <text evidence="1 7 8">Cofactor biosynthesis; NAD(+) biosynthesis; NAD(+) from deamido-NAD(+) (L-Gln route): step 1/1.</text>
</comment>
<dbReference type="PROSITE" id="PS50263">
    <property type="entry name" value="CN_HYDROLASE"/>
    <property type="match status" value="1"/>
</dbReference>
<dbReference type="InterPro" id="IPR041856">
    <property type="entry name" value="NAD+_synth_C"/>
</dbReference>
<dbReference type="InterPro" id="IPR036526">
    <property type="entry name" value="C-N_Hydrolase_sf"/>
</dbReference>
<evidence type="ECO:0000256" key="5">
    <source>
        <dbReference type="ARBA" id="ARBA00022840"/>
    </source>
</evidence>
<dbReference type="Pfam" id="PF02540">
    <property type="entry name" value="NAD_synthase"/>
    <property type="match status" value="1"/>
</dbReference>
<dbReference type="Proteomes" id="UP000177171">
    <property type="component" value="Unassembled WGS sequence"/>
</dbReference>
<dbReference type="HAMAP" id="MF_02090">
    <property type="entry name" value="NadE_glutamine_dep"/>
    <property type="match status" value="1"/>
</dbReference>
<dbReference type="InterPro" id="IPR003694">
    <property type="entry name" value="NAD_synthase"/>
</dbReference>
<keyword evidence="5 7" id="KW-0067">ATP-binding</keyword>
<dbReference type="PANTHER" id="PTHR23090">
    <property type="entry name" value="NH 3 /GLUTAMINE-DEPENDENT NAD + SYNTHETASE"/>
    <property type="match status" value="1"/>
</dbReference>
<gene>
    <name evidence="7" type="primary">nadE</name>
    <name evidence="11" type="ORF">A3G49_00260</name>
</gene>
<dbReference type="EC" id="6.3.5.1" evidence="7 8"/>